<name>A0A6N1AS94_9PROT</name>
<proteinExistence type="predicted"/>
<accession>A0A6N1AS94</accession>
<dbReference type="RefSeq" id="WP_136705930.1">
    <property type="nucleotide sequence ID" value="NZ_BSOV01000001.1"/>
</dbReference>
<protein>
    <submittedName>
        <fullName evidence="1">Uncharacterized protein</fullName>
    </submittedName>
</protein>
<organism evidence="1 2">
    <name type="scientific">Azospirillum oryzae</name>
    <dbReference type="NCBI Taxonomy" id="286727"/>
    <lineage>
        <taxon>Bacteria</taxon>
        <taxon>Pseudomonadati</taxon>
        <taxon>Pseudomonadota</taxon>
        <taxon>Alphaproteobacteria</taxon>
        <taxon>Rhodospirillales</taxon>
        <taxon>Azospirillaceae</taxon>
        <taxon>Azospirillum</taxon>
    </lineage>
</organism>
<geneLocation type="plasmid" evidence="1 2">
    <name>unnamed7</name>
</geneLocation>
<gene>
    <name evidence="1" type="ORF">HUE56_29385</name>
</gene>
<evidence type="ECO:0000313" key="2">
    <source>
        <dbReference type="Proteomes" id="UP000509702"/>
    </source>
</evidence>
<evidence type="ECO:0000313" key="1">
    <source>
        <dbReference type="EMBL" id="QKS54621.1"/>
    </source>
</evidence>
<reference evidence="1 2" key="1">
    <citation type="submission" date="2020-06" db="EMBL/GenBank/DDBJ databases">
        <title>Complete genome of Azosprillum oryzae KACC14407.</title>
        <authorList>
            <person name="Kim M."/>
            <person name="Park Y.-J."/>
            <person name="Shin J.-H."/>
        </authorList>
    </citation>
    <scope>NUCLEOTIDE SEQUENCE [LARGE SCALE GENOMIC DNA]</scope>
    <source>
        <strain evidence="1 2">KACC 14407</strain>
        <plasmid evidence="1 2">unnamed7</plasmid>
    </source>
</reference>
<sequence length="133" mass="15009">MTVAQMAAHIAHLCETHEIVIEGHSRGGRAFRKERRVKIRPVKSAATYAVALHEVGHILGPWQSQTRLCSEAGAWMWAKEHALLWTPVMEQKLRACLASYMHWATRRSNHVSMPEPEHPFWALLGQPAPEASS</sequence>
<keyword evidence="1" id="KW-0614">Plasmid</keyword>
<dbReference type="KEGG" id="aoz:HUE56_29385"/>
<dbReference type="OrthoDB" id="8242434at2"/>
<keyword evidence="2" id="KW-1185">Reference proteome</keyword>
<dbReference type="AlphaFoldDB" id="A0A6N1AS94"/>
<dbReference type="Proteomes" id="UP000509702">
    <property type="component" value="Plasmid unnamed7"/>
</dbReference>
<dbReference type="EMBL" id="CP054622">
    <property type="protein sequence ID" value="QKS54621.1"/>
    <property type="molecule type" value="Genomic_DNA"/>
</dbReference>